<keyword evidence="2 7" id="KW-0121">Carboxypeptidase</keyword>
<evidence type="ECO:0000256" key="6">
    <source>
        <dbReference type="ARBA" id="ARBA00023180"/>
    </source>
</evidence>
<dbReference type="PRINTS" id="PR00724">
    <property type="entry name" value="CRBOXYPTASEC"/>
</dbReference>
<dbReference type="RefSeq" id="XP_007912666.1">
    <property type="nucleotide sequence ID" value="XM_007914475.1"/>
</dbReference>
<keyword evidence="6" id="KW-0325">Glycoprotein</keyword>
<evidence type="ECO:0000256" key="5">
    <source>
        <dbReference type="ARBA" id="ARBA00022801"/>
    </source>
</evidence>
<protein>
    <recommendedName>
        <fullName evidence="7">Carboxypeptidase</fullName>
        <ecNumber evidence="7">3.4.16.-</ecNumber>
    </recommendedName>
</protein>
<dbReference type="KEGG" id="tmn:UCRPA7_1896"/>
<evidence type="ECO:0000256" key="7">
    <source>
        <dbReference type="RuleBase" id="RU361156"/>
    </source>
</evidence>
<dbReference type="eggNOG" id="KOG1282">
    <property type="taxonomic scope" value="Eukaryota"/>
</dbReference>
<dbReference type="InterPro" id="IPR018202">
    <property type="entry name" value="Ser_caboxypep_ser_AS"/>
</dbReference>
<proteinExistence type="inferred from homology"/>
<keyword evidence="4" id="KW-0732">Signal</keyword>
<dbReference type="EC" id="3.4.16.-" evidence="7"/>
<dbReference type="AlphaFoldDB" id="R8BTB7"/>
<dbReference type="OrthoDB" id="443318at2759"/>
<name>R8BTB7_PHAM7</name>
<accession>R8BTB7</accession>
<dbReference type="Pfam" id="PF00450">
    <property type="entry name" value="Peptidase_S10"/>
    <property type="match status" value="1"/>
</dbReference>
<dbReference type="PROSITE" id="PS00131">
    <property type="entry name" value="CARBOXYPEPT_SER_SER"/>
    <property type="match status" value="1"/>
</dbReference>
<dbReference type="HOGENOM" id="CLU_008523_12_3_1"/>
<dbReference type="GO" id="GO:0004185">
    <property type="term" value="F:serine-type carboxypeptidase activity"/>
    <property type="evidence" value="ECO:0007669"/>
    <property type="project" value="UniProtKB-UniRule"/>
</dbReference>
<sequence>MRWQQLLSSSVLAATAVSAHRSPRHVGTFVDKLERAQRSYPGLETRSFGFNEFVERADSDPLFLNKNTTKFSVNGTGIPEVDFDIGESYAGQLPITDDPDGKDKLFFWFFPSTNPSAEKEILIWLNGGPGCSSFEGLLQENGPFLWQYGTYKPYSNPWSWNKLTNVVYIEQPVGTGFSEGTVTATSEEDIASQFMGFWKNFVDTFGMQGYTVYIAGESYAGAYCPYIANGFLDANDTTYFNMSGVLIYDPVITYDPIQEQIVTLPFVDYFKGLFPFNDTFWTDLRDRDQSCGYTDYVNKYLVYPPAGPQPPPDQLPGLDSNGTSRPECDNIYWDAFEAALLINPCFDIYQVATTCPMLWDVLGFPGSQTYLPQGASIYFDREDVKKAINAPNITWEECSSDDVFVDGTDTSPPSGITVLPSVIERTNNVIIGHGALDMILIANGTLLGIQNMTWGGKMGFQSAPTEPFYVPYHDDFQLETIAGAGVFGTVHTERGLTYVAVDLSGHMVPQYAPSAAYRHLEFLLGRVSSMSGTDAFTTNTNFTQPEGDLGNGTAPQGWASAATNGSSGGSCSGGSSNSTDTNAGSFLAPSALVAVLPVALMAVIGF</sequence>
<dbReference type="SUPFAM" id="SSF53474">
    <property type="entry name" value="alpha/beta-Hydrolases"/>
    <property type="match status" value="1"/>
</dbReference>
<feature type="region of interest" description="Disordered" evidence="8">
    <location>
        <begin position="543"/>
        <end position="579"/>
    </location>
</feature>
<evidence type="ECO:0000313" key="10">
    <source>
        <dbReference type="Proteomes" id="UP000014074"/>
    </source>
</evidence>
<dbReference type="EMBL" id="KB932912">
    <property type="protein sequence ID" value="EOO02591.1"/>
    <property type="molecule type" value="Genomic_DNA"/>
</dbReference>
<dbReference type="Proteomes" id="UP000014074">
    <property type="component" value="Unassembled WGS sequence"/>
</dbReference>
<dbReference type="Gene3D" id="3.40.50.1820">
    <property type="entry name" value="alpha/beta hydrolase"/>
    <property type="match status" value="1"/>
</dbReference>
<organism evidence="9 10">
    <name type="scientific">Phaeoacremonium minimum (strain UCR-PA7)</name>
    <name type="common">Esca disease fungus</name>
    <name type="synonym">Togninia minima</name>
    <dbReference type="NCBI Taxonomy" id="1286976"/>
    <lineage>
        <taxon>Eukaryota</taxon>
        <taxon>Fungi</taxon>
        <taxon>Dikarya</taxon>
        <taxon>Ascomycota</taxon>
        <taxon>Pezizomycotina</taxon>
        <taxon>Sordariomycetes</taxon>
        <taxon>Sordariomycetidae</taxon>
        <taxon>Togniniales</taxon>
        <taxon>Togniniaceae</taxon>
        <taxon>Phaeoacremonium</taxon>
    </lineage>
</organism>
<keyword evidence="5 7" id="KW-0378">Hydrolase</keyword>
<dbReference type="PANTHER" id="PTHR11802:SF479">
    <property type="entry name" value="CARBOXYPEPTIDASE"/>
    <property type="match status" value="1"/>
</dbReference>
<evidence type="ECO:0000313" key="9">
    <source>
        <dbReference type="EMBL" id="EOO02591.1"/>
    </source>
</evidence>
<comment type="similarity">
    <text evidence="1 7">Belongs to the peptidase S10 family.</text>
</comment>
<dbReference type="PANTHER" id="PTHR11802">
    <property type="entry name" value="SERINE PROTEASE FAMILY S10 SERINE CARBOXYPEPTIDASE"/>
    <property type="match status" value="1"/>
</dbReference>
<evidence type="ECO:0000256" key="2">
    <source>
        <dbReference type="ARBA" id="ARBA00022645"/>
    </source>
</evidence>
<evidence type="ECO:0000256" key="4">
    <source>
        <dbReference type="ARBA" id="ARBA00022729"/>
    </source>
</evidence>
<dbReference type="GeneID" id="19322092"/>
<dbReference type="PROSITE" id="PS00560">
    <property type="entry name" value="CARBOXYPEPT_SER_HIS"/>
    <property type="match status" value="1"/>
</dbReference>
<evidence type="ECO:0000256" key="3">
    <source>
        <dbReference type="ARBA" id="ARBA00022670"/>
    </source>
</evidence>
<evidence type="ECO:0000256" key="1">
    <source>
        <dbReference type="ARBA" id="ARBA00009431"/>
    </source>
</evidence>
<dbReference type="InterPro" id="IPR029058">
    <property type="entry name" value="AB_hydrolase_fold"/>
</dbReference>
<dbReference type="GO" id="GO:0006508">
    <property type="term" value="P:proteolysis"/>
    <property type="evidence" value="ECO:0007669"/>
    <property type="project" value="UniProtKB-KW"/>
</dbReference>
<evidence type="ECO:0000256" key="8">
    <source>
        <dbReference type="SAM" id="MobiDB-lite"/>
    </source>
</evidence>
<reference evidence="10" key="1">
    <citation type="journal article" date="2013" name="Genome Announc.">
        <title>Draft genome sequence of the ascomycete Phaeoacremonium aleophilum strain UCR-PA7, a causal agent of the esca disease complex in grapevines.</title>
        <authorList>
            <person name="Blanco-Ulate B."/>
            <person name="Rolshausen P."/>
            <person name="Cantu D."/>
        </authorList>
    </citation>
    <scope>NUCLEOTIDE SEQUENCE [LARGE SCALE GENOMIC DNA]</scope>
    <source>
        <strain evidence="10">UCR-PA7</strain>
    </source>
</reference>
<dbReference type="FunFam" id="3.40.50.1820:FF:000118">
    <property type="entry name" value="Carboxypeptidase"/>
    <property type="match status" value="1"/>
</dbReference>
<gene>
    <name evidence="9" type="ORF">UCRPA7_1896</name>
</gene>
<keyword evidence="3 7" id="KW-0645">Protease</keyword>
<dbReference type="InterPro" id="IPR033124">
    <property type="entry name" value="Ser_caboxypep_his_AS"/>
</dbReference>
<keyword evidence="10" id="KW-1185">Reference proteome</keyword>
<dbReference type="InterPro" id="IPR001563">
    <property type="entry name" value="Peptidase_S10"/>
</dbReference>